<evidence type="ECO:0000313" key="2">
    <source>
        <dbReference type="EMBL" id="EGI57860.1"/>
    </source>
</evidence>
<name>F4X6S8_ACREC</name>
<protein>
    <submittedName>
        <fullName evidence="2">Uncharacterized protein</fullName>
    </submittedName>
</protein>
<evidence type="ECO:0000313" key="3">
    <source>
        <dbReference type="Proteomes" id="UP000007755"/>
    </source>
</evidence>
<dbReference type="InParanoid" id="F4X6S8"/>
<sequence length="116" mass="12934">MHLVDSSANQLEGTMHSPWNFICCERSGINSEANEQSGMSMPSLKDRDPSGQDLTNPTQVVGKRNSWPPSRMLITGEYCFPFRTHELQLQCVLKEAAGNRPTANQHVDDAFVPAHH</sequence>
<organism evidence="3">
    <name type="scientific">Acromyrmex echinatior</name>
    <name type="common">Panamanian leafcutter ant</name>
    <name type="synonym">Acromyrmex octospinosus echinatior</name>
    <dbReference type="NCBI Taxonomy" id="103372"/>
    <lineage>
        <taxon>Eukaryota</taxon>
        <taxon>Metazoa</taxon>
        <taxon>Ecdysozoa</taxon>
        <taxon>Arthropoda</taxon>
        <taxon>Hexapoda</taxon>
        <taxon>Insecta</taxon>
        <taxon>Pterygota</taxon>
        <taxon>Neoptera</taxon>
        <taxon>Endopterygota</taxon>
        <taxon>Hymenoptera</taxon>
        <taxon>Apocrita</taxon>
        <taxon>Aculeata</taxon>
        <taxon>Formicoidea</taxon>
        <taxon>Formicidae</taxon>
        <taxon>Myrmicinae</taxon>
        <taxon>Acromyrmex</taxon>
    </lineage>
</organism>
<evidence type="ECO:0000256" key="1">
    <source>
        <dbReference type="SAM" id="MobiDB-lite"/>
    </source>
</evidence>
<proteinExistence type="predicted"/>
<accession>F4X6S8</accession>
<feature type="region of interest" description="Disordered" evidence="1">
    <location>
        <begin position="32"/>
        <end position="67"/>
    </location>
</feature>
<dbReference type="EMBL" id="GL888818">
    <property type="protein sequence ID" value="EGI57860.1"/>
    <property type="molecule type" value="Genomic_DNA"/>
</dbReference>
<dbReference type="Proteomes" id="UP000007755">
    <property type="component" value="Unassembled WGS sequence"/>
</dbReference>
<keyword evidence="3" id="KW-1185">Reference proteome</keyword>
<reference evidence="2" key="1">
    <citation type="submission" date="2011-02" db="EMBL/GenBank/DDBJ databases">
        <title>The genome of the leaf-cutting ant Acromyrmex echinatior suggests key adaptations to social evolution and fungus farming.</title>
        <authorList>
            <person name="Nygaard S."/>
            <person name="Zhang G."/>
        </authorList>
    </citation>
    <scope>NUCLEOTIDE SEQUENCE</scope>
</reference>
<gene>
    <name evidence="2" type="ORF">G5I_14047</name>
</gene>
<dbReference type="AlphaFoldDB" id="F4X6S8"/>